<reference evidence="2" key="1">
    <citation type="submission" date="2022-11" db="UniProtKB">
        <authorList>
            <consortium name="EnsemblMetazoa"/>
        </authorList>
    </citation>
    <scope>IDENTIFICATION</scope>
</reference>
<dbReference type="AlphaFoldDB" id="A0A913ZHA9"/>
<sequence length="149" mass="16099">MHIVNSFSADFEDTVPFWQDRSVSNGTWAWHRYGDFAEDNVTRAFDSSFIFYDWMNAASDCIDGHLSTSNGPNNSITTQMPTQSTTLRSSTLLSTTPRSTTSQSTQPLSSTAFPNTGSNVTMPATSTAKQTSATSTSTTPTSTTPISTT</sequence>
<dbReference type="EnsemblMetazoa" id="XM_038194518.1">
    <property type="protein sequence ID" value="XP_038050446.1"/>
    <property type="gene ID" value="LOC119723718"/>
</dbReference>
<evidence type="ECO:0000313" key="3">
    <source>
        <dbReference type="Proteomes" id="UP000887568"/>
    </source>
</evidence>
<feature type="compositionally biased region" description="Low complexity" evidence="1">
    <location>
        <begin position="81"/>
        <end position="111"/>
    </location>
</feature>
<evidence type="ECO:0000256" key="1">
    <source>
        <dbReference type="SAM" id="MobiDB-lite"/>
    </source>
</evidence>
<feature type="compositionally biased region" description="Polar residues" evidence="1">
    <location>
        <begin position="66"/>
        <end position="80"/>
    </location>
</feature>
<dbReference type="RefSeq" id="XP_038050446.1">
    <property type="nucleotide sequence ID" value="XM_038194518.1"/>
</dbReference>
<organism evidence="2 3">
    <name type="scientific">Patiria miniata</name>
    <name type="common">Bat star</name>
    <name type="synonym">Asterina miniata</name>
    <dbReference type="NCBI Taxonomy" id="46514"/>
    <lineage>
        <taxon>Eukaryota</taxon>
        <taxon>Metazoa</taxon>
        <taxon>Echinodermata</taxon>
        <taxon>Eleutherozoa</taxon>
        <taxon>Asterozoa</taxon>
        <taxon>Asteroidea</taxon>
        <taxon>Valvatacea</taxon>
        <taxon>Valvatida</taxon>
        <taxon>Asterinidae</taxon>
        <taxon>Patiria</taxon>
    </lineage>
</organism>
<dbReference type="Proteomes" id="UP000887568">
    <property type="component" value="Unplaced"/>
</dbReference>
<keyword evidence="3" id="KW-1185">Reference proteome</keyword>
<feature type="compositionally biased region" description="Low complexity" evidence="1">
    <location>
        <begin position="123"/>
        <end position="149"/>
    </location>
</feature>
<evidence type="ECO:0000313" key="2">
    <source>
        <dbReference type="EnsemblMetazoa" id="XP_038050446.1"/>
    </source>
</evidence>
<proteinExistence type="predicted"/>
<feature type="compositionally biased region" description="Polar residues" evidence="1">
    <location>
        <begin position="112"/>
        <end position="122"/>
    </location>
</feature>
<feature type="region of interest" description="Disordered" evidence="1">
    <location>
        <begin position="65"/>
        <end position="149"/>
    </location>
</feature>
<accession>A0A913ZHA9</accession>
<name>A0A913ZHA9_PATMI</name>
<dbReference type="GeneID" id="119723718"/>
<protein>
    <submittedName>
        <fullName evidence="2">Uncharacterized protein</fullName>
    </submittedName>
</protein>